<dbReference type="InterPro" id="IPR044200">
    <property type="entry name" value="At5g03900-like"/>
</dbReference>
<dbReference type="EMBL" id="BQMJ01000015">
    <property type="protein sequence ID" value="GJQ10364.1"/>
    <property type="molecule type" value="Genomic_DNA"/>
</dbReference>
<comment type="caution">
    <text evidence="2">The sequence shown here is derived from an EMBL/GenBank/DDBJ whole genome shotgun (WGS) entry which is preliminary data.</text>
</comment>
<feature type="transmembrane region" description="Helical" evidence="1">
    <location>
        <begin position="423"/>
        <end position="450"/>
    </location>
</feature>
<organism evidence="2 3">
    <name type="scientific">Galdieria partita</name>
    <dbReference type="NCBI Taxonomy" id="83374"/>
    <lineage>
        <taxon>Eukaryota</taxon>
        <taxon>Rhodophyta</taxon>
        <taxon>Bangiophyceae</taxon>
        <taxon>Galdieriales</taxon>
        <taxon>Galdieriaceae</taxon>
        <taxon>Galdieria</taxon>
    </lineage>
</organism>
<gene>
    <name evidence="2" type="ORF">GpartN1_g2155.t1</name>
</gene>
<keyword evidence="1" id="KW-0812">Transmembrane</keyword>
<reference evidence="2" key="1">
    <citation type="journal article" date="2022" name="Proc. Natl. Acad. Sci. U.S.A.">
        <title>Life cycle and functional genomics of the unicellular red alga Galdieria for elucidating algal and plant evolution and industrial use.</title>
        <authorList>
            <person name="Hirooka S."/>
            <person name="Itabashi T."/>
            <person name="Ichinose T.M."/>
            <person name="Onuma R."/>
            <person name="Fujiwara T."/>
            <person name="Yamashita S."/>
            <person name="Jong L.W."/>
            <person name="Tomita R."/>
            <person name="Iwane A.H."/>
            <person name="Miyagishima S.Y."/>
        </authorList>
    </citation>
    <scope>NUCLEOTIDE SEQUENCE</scope>
    <source>
        <strain evidence="2">NBRC 102759</strain>
    </source>
</reference>
<keyword evidence="1" id="KW-0472">Membrane</keyword>
<protein>
    <submittedName>
        <fullName evidence="2">Uncharacterized protein</fullName>
    </submittedName>
</protein>
<evidence type="ECO:0000313" key="2">
    <source>
        <dbReference type="EMBL" id="GJQ10364.1"/>
    </source>
</evidence>
<keyword evidence="3" id="KW-1185">Reference proteome</keyword>
<name>A0A9C7PTV5_9RHOD</name>
<sequence>MAFIFTAVITCAVKSVENSFERTKRVSCCPCKKKVSLGRPFKGYFTKWEHQREPNKLLTSVDSSIAHFDPSIKEALNTFISQRKKSDVPCIRITAADFAVASGISVDSATKQLLRIASEVEGALDVSEQGEILYRIPVNYESILQRKSVLNSLQKLWQPIESALFYLLRISFGIFLLVSLLVVLGAIIFVNSLSSRQSEDNRSSFHSPRFYIGPSISDLFYFFRGPSSYYYYYDDVDTLGDSMRTKKEQKRQQDGPKGFLEAAYSFLFGDGDPNVDFETRKWKAVASVIRANDCVVIAEQLAPYLLSSNDLISSDENSILVDESFMIPALVRFGGIPQVLENGEIIYVFPELRKTAKNVQVIYSKLPSFAVEKEIPFSRASTTDLWMVALIACLNLFGSLTLGNMLSSPQVVLAVSRELGFSVGFLTTAFQGLLSYAVSFLLVPFARWLYIRRINRQRRKRNAKREIAFRLLQNMPEHLRTKLEAARKKALGLEYVGRDPIIYASDKDCMEQAPPFSLDDGHRSS</sequence>
<feature type="transmembrane region" description="Helical" evidence="1">
    <location>
        <begin position="163"/>
        <end position="190"/>
    </location>
</feature>
<reference evidence="2" key="2">
    <citation type="submission" date="2022-01" db="EMBL/GenBank/DDBJ databases">
        <authorList>
            <person name="Hirooka S."/>
            <person name="Miyagishima S.Y."/>
        </authorList>
    </citation>
    <scope>NUCLEOTIDE SEQUENCE</scope>
    <source>
        <strain evidence="2">NBRC 102759</strain>
    </source>
</reference>
<evidence type="ECO:0000313" key="3">
    <source>
        <dbReference type="Proteomes" id="UP001061958"/>
    </source>
</evidence>
<keyword evidence="1" id="KW-1133">Transmembrane helix</keyword>
<dbReference type="Proteomes" id="UP001061958">
    <property type="component" value="Unassembled WGS sequence"/>
</dbReference>
<feature type="transmembrane region" description="Helical" evidence="1">
    <location>
        <begin position="385"/>
        <end position="403"/>
    </location>
</feature>
<dbReference type="AlphaFoldDB" id="A0A9C7PTV5"/>
<dbReference type="OrthoDB" id="4518at2759"/>
<proteinExistence type="predicted"/>
<evidence type="ECO:0000256" key="1">
    <source>
        <dbReference type="SAM" id="Phobius"/>
    </source>
</evidence>
<dbReference type="PANTHER" id="PTHR47380">
    <property type="entry name" value="OS02G0533000 PROTEIN"/>
    <property type="match status" value="1"/>
</dbReference>
<dbReference type="PANTHER" id="PTHR47380:SF4">
    <property type="entry name" value="OS02G0533000 PROTEIN"/>
    <property type="match status" value="1"/>
</dbReference>
<accession>A0A9C7PTV5</accession>